<proteinExistence type="predicted"/>
<dbReference type="RefSeq" id="WP_207148832.1">
    <property type="nucleotide sequence ID" value="NZ_NRRY01000106.1"/>
</dbReference>
<keyword evidence="3" id="KW-1185">Reference proteome</keyword>
<dbReference type="EMBL" id="NRRY01000106">
    <property type="protein sequence ID" value="MBK1621725.1"/>
    <property type="molecule type" value="Genomic_DNA"/>
</dbReference>
<protein>
    <submittedName>
        <fullName evidence="2">Uncharacterized protein</fullName>
    </submittedName>
</protein>
<comment type="caution">
    <text evidence="2">The sequence shown here is derived from an EMBL/GenBank/DDBJ whole genome shotgun (WGS) entry which is preliminary data.</text>
</comment>
<accession>A0A9X0WEH3</accession>
<evidence type="ECO:0000313" key="3">
    <source>
        <dbReference type="Proteomes" id="UP001138768"/>
    </source>
</evidence>
<evidence type="ECO:0000256" key="1">
    <source>
        <dbReference type="SAM" id="MobiDB-lite"/>
    </source>
</evidence>
<feature type="region of interest" description="Disordered" evidence="1">
    <location>
        <begin position="1"/>
        <end position="25"/>
    </location>
</feature>
<name>A0A9X0WEH3_9GAMM</name>
<sequence>MRQQEMLRTAMKQSGQTRQRMAESLGVSRRALDKWLLPETSGDFRRMPETAQRLLAAHYGVRQSSGFSKPYDWSDPAMTDNALILAVLRRADFADLVQLCIDQGLDRVKGRVETALGLVPAAERPILERILARMLRSIDIALSEELSQRHTA</sequence>
<dbReference type="Proteomes" id="UP001138768">
    <property type="component" value="Unassembled WGS sequence"/>
</dbReference>
<evidence type="ECO:0000313" key="2">
    <source>
        <dbReference type="EMBL" id="MBK1621725.1"/>
    </source>
</evidence>
<reference evidence="2 3" key="1">
    <citation type="journal article" date="2020" name="Microorganisms">
        <title>Osmotic Adaptation and Compatible Solute Biosynthesis of Phototrophic Bacteria as Revealed from Genome Analyses.</title>
        <authorList>
            <person name="Imhoff J.F."/>
            <person name="Rahn T."/>
            <person name="Kunzel S."/>
            <person name="Keller A."/>
            <person name="Neulinger S.C."/>
        </authorList>
    </citation>
    <scope>NUCLEOTIDE SEQUENCE [LARGE SCALE GENOMIC DNA]</scope>
    <source>
        <strain evidence="2 3">DSM 25653</strain>
    </source>
</reference>
<dbReference type="AlphaFoldDB" id="A0A9X0WEH3"/>
<gene>
    <name evidence="2" type="ORF">CKO42_25730</name>
</gene>
<organism evidence="2 3">
    <name type="scientific">Lamprobacter modestohalophilus</name>
    <dbReference type="NCBI Taxonomy" id="1064514"/>
    <lineage>
        <taxon>Bacteria</taxon>
        <taxon>Pseudomonadati</taxon>
        <taxon>Pseudomonadota</taxon>
        <taxon>Gammaproteobacteria</taxon>
        <taxon>Chromatiales</taxon>
        <taxon>Chromatiaceae</taxon>
        <taxon>Lamprobacter</taxon>
    </lineage>
</organism>